<keyword evidence="3" id="KW-1185">Reference proteome</keyword>
<dbReference type="InterPro" id="IPR010982">
    <property type="entry name" value="Lambda_DNA-bd_dom_sf"/>
</dbReference>
<dbReference type="Gene3D" id="1.10.260.40">
    <property type="entry name" value="lambda repressor-like DNA-binding domains"/>
    <property type="match status" value="1"/>
</dbReference>
<dbReference type="PROSITE" id="PS50943">
    <property type="entry name" value="HTH_CROC1"/>
    <property type="match status" value="1"/>
</dbReference>
<accession>A0A239PKN8</accession>
<evidence type="ECO:0000313" key="3">
    <source>
        <dbReference type="Proteomes" id="UP000198346"/>
    </source>
</evidence>
<reference evidence="2 3" key="1">
    <citation type="submission" date="2017-07" db="EMBL/GenBank/DDBJ databases">
        <authorList>
            <person name="Sun Z.S."/>
            <person name="Albrecht U."/>
            <person name="Echele G."/>
            <person name="Lee C.C."/>
        </authorList>
    </citation>
    <scope>NUCLEOTIDE SEQUENCE [LARGE SCALE GENOMIC DNA]</scope>
    <source>
        <strain evidence="2 3">CGMCC 1.12710</strain>
    </source>
</reference>
<gene>
    <name evidence="2" type="ORF">SAMN06297382_0616</name>
</gene>
<dbReference type="Proteomes" id="UP000198346">
    <property type="component" value="Unassembled WGS sequence"/>
</dbReference>
<dbReference type="RefSeq" id="WP_089411097.1">
    <property type="nucleotide sequence ID" value="NZ_FZQA01000001.1"/>
</dbReference>
<dbReference type="EMBL" id="FZQA01000001">
    <property type="protein sequence ID" value="SNT68120.1"/>
    <property type="molecule type" value="Genomic_DNA"/>
</dbReference>
<dbReference type="InterPro" id="IPR001387">
    <property type="entry name" value="Cro/C1-type_HTH"/>
</dbReference>
<sequence>MGKKSPHPIDVHVGARVRLRRMMLGMSQDKLGEALGLTFQQVQKYEKGVNRIGASRVFELSRILEVPIQYFFDDFDGAGGSAYGFAEGESGDDSFMKVLQTPEGVQLCRHFFEIRDPKVRRRVLDLVKTLADGEKQDAPEKG</sequence>
<dbReference type="CDD" id="cd00093">
    <property type="entry name" value="HTH_XRE"/>
    <property type="match status" value="1"/>
</dbReference>
<feature type="domain" description="HTH cro/C1-type" evidence="1">
    <location>
        <begin position="17"/>
        <end position="71"/>
    </location>
</feature>
<organism evidence="2 3">
    <name type="scientific">Amphiplicatus metriothermophilus</name>
    <dbReference type="NCBI Taxonomy" id="1519374"/>
    <lineage>
        <taxon>Bacteria</taxon>
        <taxon>Pseudomonadati</taxon>
        <taxon>Pseudomonadota</taxon>
        <taxon>Alphaproteobacteria</taxon>
        <taxon>Parvularculales</taxon>
        <taxon>Parvularculaceae</taxon>
        <taxon>Amphiplicatus</taxon>
    </lineage>
</organism>
<dbReference type="GO" id="GO:0003677">
    <property type="term" value="F:DNA binding"/>
    <property type="evidence" value="ECO:0007669"/>
    <property type="project" value="InterPro"/>
</dbReference>
<evidence type="ECO:0000259" key="1">
    <source>
        <dbReference type="PROSITE" id="PS50943"/>
    </source>
</evidence>
<dbReference type="SMART" id="SM00530">
    <property type="entry name" value="HTH_XRE"/>
    <property type="match status" value="1"/>
</dbReference>
<dbReference type="SUPFAM" id="SSF47413">
    <property type="entry name" value="lambda repressor-like DNA-binding domains"/>
    <property type="match status" value="1"/>
</dbReference>
<evidence type="ECO:0000313" key="2">
    <source>
        <dbReference type="EMBL" id="SNT68120.1"/>
    </source>
</evidence>
<proteinExistence type="predicted"/>
<dbReference type="Pfam" id="PF01381">
    <property type="entry name" value="HTH_3"/>
    <property type="match status" value="1"/>
</dbReference>
<protein>
    <submittedName>
        <fullName evidence="2">Transcriptional regulator</fullName>
    </submittedName>
</protein>
<dbReference type="OrthoDB" id="9797172at2"/>
<name>A0A239PKN8_9PROT</name>
<dbReference type="AlphaFoldDB" id="A0A239PKN8"/>